<evidence type="ECO:0000313" key="1">
    <source>
        <dbReference type="EMBL" id="ORA77288.1"/>
    </source>
</evidence>
<dbReference type="Proteomes" id="UP000192713">
    <property type="component" value="Unassembled WGS sequence"/>
</dbReference>
<protein>
    <submittedName>
        <fullName evidence="1">Uncharacterized protein</fullName>
    </submittedName>
</protein>
<name>A0A1X0DYJ3_9MYCO</name>
<accession>A0A1X0DYJ3</accession>
<proteinExistence type="predicted"/>
<sequence length="70" mass="7790">MALTLGAKVRIERDETKHPSRGTWPWYRGKTGTVVGINRAGMGATEYGVGFGKAKWADAWFKGYELAVMR</sequence>
<dbReference type="AlphaFoldDB" id="A0A1X0DYJ3"/>
<dbReference type="EMBL" id="MVHU01000034">
    <property type="protein sequence ID" value="ORA77288.1"/>
    <property type="molecule type" value="Genomic_DNA"/>
</dbReference>
<comment type="caution">
    <text evidence="1">The sequence shown here is derived from an EMBL/GenBank/DDBJ whole genome shotgun (WGS) entry which is preliminary data.</text>
</comment>
<gene>
    <name evidence="1" type="ORF">BST28_18665</name>
</gene>
<organism evidence="1 2">
    <name type="scientific">Mycolicibacter kumamotonensis</name>
    <dbReference type="NCBI Taxonomy" id="354243"/>
    <lineage>
        <taxon>Bacteria</taxon>
        <taxon>Bacillati</taxon>
        <taxon>Actinomycetota</taxon>
        <taxon>Actinomycetes</taxon>
        <taxon>Mycobacteriales</taxon>
        <taxon>Mycobacteriaceae</taxon>
        <taxon>Mycolicibacter</taxon>
    </lineage>
</organism>
<evidence type="ECO:0000313" key="2">
    <source>
        <dbReference type="Proteomes" id="UP000192713"/>
    </source>
</evidence>
<dbReference type="RefSeq" id="WP_083082279.1">
    <property type="nucleotide sequence ID" value="NZ_MVHU01000034.1"/>
</dbReference>
<reference evidence="1 2" key="1">
    <citation type="submission" date="2017-02" db="EMBL/GenBank/DDBJ databases">
        <title>The new phylogeny of genus Mycobacterium.</title>
        <authorList>
            <person name="Tortoli E."/>
            <person name="Trovato A."/>
            <person name="Cirillo D.M."/>
        </authorList>
    </citation>
    <scope>NUCLEOTIDE SEQUENCE [LARGE SCALE GENOMIC DNA]</scope>
    <source>
        <strain evidence="1 2">DSM 45093</strain>
    </source>
</reference>